<dbReference type="GeneID" id="7051708"/>
<reference evidence="1 2" key="1">
    <citation type="journal article" date="2011" name="Science">
        <title>Comparative functional genomics of the fission yeasts.</title>
        <authorList>
            <person name="Rhind N."/>
            <person name="Chen Z."/>
            <person name="Yassour M."/>
            <person name="Thompson D.A."/>
            <person name="Haas B.J."/>
            <person name="Habib N."/>
            <person name="Wapinski I."/>
            <person name="Roy S."/>
            <person name="Lin M.F."/>
            <person name="Heiman D.I."/>
            <person name="Young S.K."/>
            <person name="Furuya K."/>
            <person name="Guo Y."/>
            <person name="Pidoux A."/>
            <person name="Chen H.M."/>
            <person name="Robbertse B."/>
            <person name="Goldberg J.M."/>
            <person name="Aoki K."/>
            <person name="Bayne E.H."/>
            <person name="Berlin A.M."/>
            <person name="Desjardins C.A."/>
            <person name="Dobbs E."/>
            <person name="Dukaj L."/>
            <person name="Fan L."/>
            <person name="FitzGerald M.G."/>
            <person name="French C."/>
            <person name="Gujja S."/>
            <person name="Hansen K."/>
            <person name="Keifenheim D."/>
            <person name="Levin J.Z."/>
            <person name="Mosher R.A."/>
            <person name="Mueller C.A."/>
            <person name="Pfiffner J."/>
            <person name="Priest M."/>
            <person name="Russ C."/>
            <person name="Smialowska A."/>
            <person name="Swoboda P."/>
            <person name="Sykes S.M."/>
            <person name="Vaughn M."/>
            <person name="Vengrova S."/>
            <person name="Yoder R."/>
            <person name="Zeng Q."/>
            <person name="Allshire R."/>
            <person name="Baulcombe D."/>
            <person name="Birren B.W."/>
            <person name="Brown W."/>
            <person name="Ekwall K."/>
            <person name="Kellis M."/>
            <person name="Leatherwood J."/>
            <person name="Levin H."/>
            <person name="Margalit H."/>
            <person name="Martienssen R."/>
            <person name="Nieduszynski C.A."/>
            <person name="Spatafora J.W."/>
            <person name="Friedman N."/>
            <person name="Dalgaard J.Z."/>
            <person name="Baumann P."/>
            <person name="Niki H."/>
            <person name="Regev A."/>
            <person name="Nusbaum C."/>
        </authorList>
    </citation>
    <scope>NUCLEOTIDE SEQUENCE [LARGE SCALE GENOMIC DNA]</scope>
    <source>
        <strain evidence="2">yFS275 / FY16936</strain>
    </source>
</reference>
<gene>
    <name evidence="1" type="ORF">SJAG_02928</name>
</gene>
<organism evidence="1 2">
    <name type="scientific">Schizosaccharomyces japonicus (strain yFS275 / FY16936)</name>
    <name type="common">Fission yeast</name>
    <dbReference type="NCBI Taxonomy" id="402676"/>
    <lineage>
        <taxon>Eukaryota</taxon>
        <taxon>Fungi</taxon>
        <taxon>Dikarya</taxon>
        <taxon>Ascomycota</taxon>
        <taxon>Taphrinomycotina</taxon>
        <taxon>Schizosaccharomycetes</taxon>
        <taxon>Schizosaccharomycetales</taxon>
        <taxon>Schizosaccharomycetaceae</taxon>
        <taxon>Schizosaccharomyces</taxon>
    </lineage>
</organism>
<keyword evidence="2" id="KW-1185">Reference proteome</keyword>
<name>B6K1J9_SCHJY</name>
<accession>B6K1J9</accession>
<dbReference type="JaponicusDB" id="SJAG_02928"/>
<dbReference type="EMBL" id="KE651166">
    <property type="protein sequence ID" value="EEB07820.1"/>
    <property type="molecule type" value="Genomic_DNA"/>
</dbReference>
<dbReference type="OrthoDB" id="2749329at2759"/>
<evidence type="ECO:0008006" key="3">
    <source>
        <dbReference type="Google" id="ProtNLM"/>
    </source>
</evidence>
<dbReference type="VEuPathDB" id="FungiDB:SJAG_02928"/>
<dbReference type="HOGENOM" id="CLU_2074497_0_0_1"/>
<dbReference type="RefSeq" id="XP_002174113.1">
    <property type="nucleotide sequence ID" value="XM_002174077.2"/>
</dbReference>
<evidence type="ECO:0000313" key="1">
    <source>
        <dbReference type="EMBL" id="EEB07820.1"/>
    </source>
</evidence>
<dbReference type="Proteomes" id="UP000001744">
    <property type="component" value="Unassembled WGS sequence"/>
</dbReference>
<dbReference type="AlphaFoldDB" id="B6K1J9"/>
<protein>
    <recommendedName>
        <fullName evidence="3">Retrotransposon gag domain-containing protein</fullName>
    </recommendedName>
</protein>
<proteinExistence type="predicted"/>
<sequence length="118" mass="13604">MEPSTSMGTAFDFSKLDIEKPPMYSGESDVSTFENWCYLMSEYLFFNNVPPLYHHRVMGQFLRGKALEWYRICIAGAPIPPTDKDMLISEMKRYFLPANAYACNECFPRSRKAGNPKP</sequence>
<evidence type="ECO:0000313" key="2">
    <source>
        <dbReference type="Proteomes" id="UP000001744"/>
    </source>
</evidence>